<dbReference type="InterPro" id="IPR029063">
    <property type="entry name" value="SAM-dependent_MTases_sf"/>
</dbReference>
<keyword evidence="2" id="KW-1185">Reference proteome</keyword>
<comment type="caution">
    <text evidence="1">The sequence shown here is derived from an EMBL/GenBank/DDBJ whole genome shotgun (WGS) entry which is preliminary data.</text>
</comment>
<evidence type="ECO:0000313" key="2">
    <source>
        <dbReference type="Proteomes" id="UP000640485"/>
    </source>
</evidence>
<name>A0A934SI05_9RHOB</name>
<reference evidence="1" key="1">
    <citation type="submission" date="2021-01" db="EMBL/GenBank/DDBJ databases">
        <title>Paracoccus amoyensis sp. nov., isolated from the surface seawater along the coast of Xiamen Island, China.</title>
        <authorList>
            <person name="Lyu L."/>
        </authorList>
    </citation>
    <scope>NUCLEOTIDE SEQUENCE</scope>
    <source>
        <strain evidence="1">MJ17</strain>
    </source>
</reference>
<protein>
    <submittedName>
        <fullName evidence="1">Uncharacterized protein</fullName>
    </submittedName>
</protein>
<dbReference type="EMBL" id="JAEPRQ010000001">
    <property type="protein sequence ID" value="MBK4214813.1"/>
    <property type="molecule type" value="Genomic_DNA"/>
</dbReference>
<gene>
    <name evidence="1" type="ORF">JJJ17_02615</name>
</gene>
<sequence>MTSYSIPEDFAVEPWRNVSGADLRRTDTVPTMLHRQEQKLYYWLTRNTVGGEGAVVDLGAFAGGSTARLAQGLADAGSATVIHAYDRFTVDPRTKKNCLYAHGVAPFEGNDLLPLAKSLLAPWSDRIRLHVGEIQDIGWDAENGAIALLMLDACKRTEWTDSTAATFYPHLIAGQSIINHQDFLQWDQFWLPPHMLLMADYFQPLAFVRNTSLMFRCVRVPTVQELTGLTVADLDDNQMIEAIRDMKRRFKGWGMGARFERMITAIQLNPGERRHWQMKKPPPLKTD</sequence>
<dbReference type="Proteomes" id="UP000640485">
    <property type="component" value="Unassembled WGS sequence"/>
</dbReference>
<dbReference type="Gene3D" id="3.40.50.150">
    <property type="entry name" value="Vaccinia Virus protein VP39"/>
    <property type="match status" value="1"/>
</dbReference>
<proteinExistence type="predicted"/>
<dbReference type="AlphaFoldDB" id="A0A934SI05"/>
<accession>A0A934SI05</accession>
<dbReference type="SUPFAM" id="SSF53335">
    <property type="entry name" value="S-adenosyl-L-methionine-dependent methyltransferases"/>
    <property type="match status" value="1"/>
</dbReference>
<dbReference type="RefSeq" id="WP_200683562.1">
    <property type="nucleotide sequence ID" value="NZ_JAEPRQ010000001.1"/>
</dbReference>
<organism evidence="1 2">
    <name type="scientific">Paracoccus caeni</name>
    <dbReference type="NCBI Taxonomy" id="657651"/>
    <lineage>
        <taxon>Bacteria</taxon>
        <taxon>Pseudomonadati</taxon>
        <taxon>Pseudomonadota</taxon>
        <taxon>Alphaproteobacteria</taxon>
        <taxon>Rhodobacterales</taxon>
        <taxon>Paracoccaceae</taxon>
        <taxon>Paracoccus</taxon>
    </lineage>
</organism>
<evidence type="ECO:0000313" key="1">
    <source>
        <dbReference type="EMBL" id="MBK4214813.1"/>
    </source>
</evidence>